<keyword evidence="1" id="KW-0472">Membrane</keyword>
<organism evidence="2 3">
    <name type="scientific">Caenorhabditis briggsae</name>
    <dbReference type="NCBI Taxonomy" id="6238"/>
    <lineage>
        <taxon>Eukaryota</taxon>
        <taxon>Metazoa</taxon>
        <taxon>Ecdysozoa</taxon>
        <taxon>Nematoda</taxon>
        <taxon>Chromadorea</taxon>
        <taxon>Rhabditida</taxon>
        <taxon>Rhabditina</taxon>
        <taxon>Rhabditomorpha</taxon>
        <taxon>Rhabditoidea</taxon>
        <taxon>Rhabditidae</taxon>
        <taxon>Peloderinae</taxon>
        <taxon>Caenorhabditis</taxon>
    </lineage>
</organism>
<dbReference type="EMBL" id="CP090894">
    <property type="protein sequence ID" value="ULT93088.1"/>
    <property type="molecule type" value="Genomic_DNA"/>
</dbReference>
<feature type="transmembrane region" description="Helical" evidence="1">
    <location>
        <begin position="12"/>
        <end position="31"/>
    </location>
</feature>
<name>A0AAE9D2L4_CAEBR</name>
<protein>
    <submittedName>
        <fullName evidence="2">Uncharacterized protein</fullName>
    </submittedName>
</protein>
<evidence type="ECO:0000313" key="3">
    <source>
        <dbReference type="Proteomes" id="UP000827892"/>
    </source>
</evidence>
<evidence type="ECO:0000313" key="2">
    <source>
        <dbReference type="EMBL" id="ULT93088.1"/>
    </source>
</evidence>
<keyword evidence="1" id="KW-0812">Transmembrane</keyword>
<feature type="transmembrane region" description="Helical" evidence="1">
    <location>
        <begin position="147"/>
        <end position="169"/>
    </location>
</feature>
<reference evidence="2 3" key="1">
    <citation type="submission" date="2022-05" db="EMBL/GenBank/DDBJ databases">
        <title>Chromosome-level reference genomes for two strains of Caenorhabditis briggsae: an improved platform for comparative genomics.</title>
        <authorList>
            <person name="Stevens L."/>
            <person name="Andersen E.C."/>
        </authorList>
    </citation>
    <scope>NUCLEOTIDE SEQUENCE [LARGE SCALE GENOMIC DNA]</scope>
    <source>
        <strain evidence="2">QX1410_ONT</strain>
        <tissue evidence="2">Whole-organism</tissue>
    </source>
</reference>
<accession>A0AAE9D2L4</accession>
<dbReference type="Proteomes" id="UP000827892">
    <property type="component" value="Chromosome IV"/>
</dbReference>
<evidence type="ECO:0000256" key="1">
    <source>
        <dbReference type="SAM" id="Phobius"/>
    </source>
</evidence>
<sequence>MNKGKKLQYLMASKAIAGAIYCIAHIILQILNLYGMIPMKYCVIVKLCETISLTYRNAWDPVVNQLAILLPDLLVCIAFLSWSWYESIPQPTGHLQHGFIAKKRESTVSWWLVVFNLALHMVFNIPKMGMVTRIIFKDEKKVSESEYYIWNLSTILYQVISPWLWIWTFRKFGKMYNKMNLSGTHLDSPWFRTEEDNRIAENTRDERARHMEDQKKEKKNNSRKKCSICCWRRTVTNTTTWRPTEEFSRIFTVIPH</sequence>
<proteinExistence type="predicted"/>
<feature type="transmembrane region" description="Helical" evidence="1">
    <location>
        <begin position="106"/>
        <end position="123"/>
    </location>
</feature>
<feature type="transmembrane region" description="Helical" evidence="1">
    <location>
        <begin position="66"/>
        <end position="85"/>
    </location>
</feature>
<dbReference type="AlphaFoldDB" id="A0AAE9D2L4"/>
<keyword evidence="1" id="KW-1133">Transmembrane helix</keyword>
<gene>
    <name evidence="2" type="ORF">L3Y34_002934</name>
</gene>